<name>A0A9P0VMU4_CUSEU</name>
<reference evidence="9" key="1">
    <citation type="submission" date="2022-07" db="EMBL/GenBank/DDBJ databases">
        <authorList>
            <person name="Macas J."/>
            <person name="Novak P."/>
            <person name="Neumann P."/>
        </authorList>
    </citation>
    <scope>NUCLEOTIDE SEQUENCE</scope>
</reference>
<keyword evidence="6" id="KW-0695">RNA-directed DNA polymerase</keyword>
<evidence type="ECO:0000259" key="8">
    <source>
        <dbReference type="Pfam" id="PF17921"/>
    </source>
</evidence>
<dbReference type="Pfam" id="PF17921">
    <property type="entry name" value="Integrase_H2C2"/>
    <property type="match status" value="1"/>
</dbReference>
<keyword evidence="5" id="KW-0378">Hydrolase</keyword>
<evidence type="ECO:0000256" key="4">
    <source>
        <dbReference type="ARBA" id="ARBA00022759"/>
    </source>
</evidence>
<feature type="domain" description="Integrase zinc-binding" evidence="8">
    <location>
        <begin position="147"/>
        <end position="201"/>
    </location>
</feature>
<keyword evidence="1" id="KW-0808">Transferase</keyword>
<gene>
    <name evidence="9" type="ORF">CEURO_LOCUS125</name>
</gene>
<keyword evidence="10" id="KW-1185">Reference proteome</keyword>
<dbReference type="EMBL" id="CAMAPE010000001">
    <property type="protein sequence ID" value="CAH9050805.1"/>
    <property type="molecule type" value="Genomic_DNA"/>
</dbReference>
<dbReference type="PANTHER" id="PTHR37984:SF5">
    <property type="entry name" value="PROTEIN NYNRIN-LIKE"/>
    <property type="match status" value="1"/>
</dbReference>
<proteinExistence type="predicted"/>
<evidence type="ECO:0000259" key="7">
    <source>
        <dbReference type="Pfam" id="PF17917"/>
    </source>
</evidence>
<feature type="domain" description="Reverse transcriptase RNase H-like" evidence="7">
    <location>
        <begin position="3"/>
        <end position="62"/>
    </location>
</feature>
<organism evidence="9 10">
    <name type="scientific">Cuscuta europaea</name>
    <name type="common">European dodder</name>
    <dbReference type="NCBI Taxonomy" id="41803"/>
    <lineage>
        <taxon>Eukaryota</taxon>
        <taxon>Viridiplantae</taxon>
        <taxon>Streptophyta</taxon>
        <taxon>Embryophyta</taxon>
        <taxon>Tracheophyta</taxon>
        <taxon>Spermatophyta</taxon>
        <taxon>Magnoliopsida</taxon>
        <taxon>eudicotyledons</taxon>
        <taxon>Gunneridae</taxon>
        <taxon>Pentapetalae</taxon>
        <taxon>asterids</taxon>
        <taxon>lamiids</taxon>
        <taxon>Solanales</taxon>
        <taxon>Convolvulaceae</taxon>
        <taxon>Cuscuteae</taxon>
        <taxon>Cuscuta</taxon>
        <taxon>Cuscuta subgen. Cuscuta</taxon>
    </lineage>
</organism>
<accession>A0A9P0VMU4</accession>
<dbReference type="AlphaFoldDB" id="A0A9P0VMU4"/>
<dbReference type="InterPro" id="IPR041588">
    <property type="entry name" value="Integrase_H2C2"/>
</dbReference>
<dbReference type="GO" id="GO:0016787">
    <property type="term" value="F:hydrolase activity"/>
    <property type="evidence" value="ECO:0007669"/>
    <property type="project" value="UniProtKB-KW"/>
</dbReference>
<evidence type="ECO:0008006" key="11">
    <source>
        <dbReference type="Google" id="ProtNLM"/>
    </source>
</evidence>
<evidence type="ECO:0000256" key="2">
    <source>
        <dbReference type="ARBA" id="ARBA00022695"/>
    </source>
</evidence>
<sequence>MQRQSTYASEFYAITEAVAKFRHYLLGHTFIIKTDQNSLRSITDQAIHTLVQRNWIHKLMGYDFSIEYKLGKENIVAESLSRCFLLAFSQPNLELIPELRKEITQDSQLSSVLQLCFQNMPPNANYSVVDQLLCWKGRLVLSKGHVLVTKIMREFHSTKLGGHAGFRRTLHRIASQLFCQGMHKDIKEFVQKCLLCQQAKHDTDTA</sequence>
<dbReference type="Pfam" id="PF17917">
    <property type="entry name" value="RT_RNaseH"/>
    <property type="match status" value="1"/>
</dbReference>
<dbReference type="GO" id="GO:0003964">
    <property type="term" value="F:RNA-directed DNA polymerase activity"/>
    <property type="evidence" value="ECO:0007669"/>
    <property type="project" value="UniProtKB-KW"/>
</dbReference>
<evidence type="ECO:0000256" key="3">
    <source>
        <dbReference type="ARBA" id="ARBA00022722"/>
    </source>
</evidence>
<dbReference type="OrthoDB" id="1938465at2759"/>
<evidence type="ECO:0000256" key="6">
    <source>
        <dbReference type="ARBA" id="ARBA00022918"/>
    </source>
</evidence>
<evidence type="ECO:0000256" key="5">
    <source>
        <dbReference type="ARBA" id="ARBA00022801"/>
    </source>
</evidence>
<dbReference type="InterPro" id="IPR041373">
    <property type="entry name" value="RT_RNaseH"/>
</dbReference>
<dbReference type="InterPro" id="IPR043502">
    <property type="entry name" value="DNA/RNA_pol_sf"/>
</dbReference>
<dbReference type="InterPro" id="IPR050951">
    <property type="entry name" value="Retrovirus_Pol_polyprotein"/>
</dbReference>
<keyword evidence="2" id="KW-0548">Nucleotidyltransferase</keyword>
<comment type="caution">
    <text evidence="9">The sequence shown here is derived from an EMBL/GenBank/DDBJ whole genome shotgun (WGS) entry which is preliminary data.</text>
</comment>
<evidence type="ECO:0000256" key="1">
    <source>
        <dbReference type="ARBA" id="ARBA00022679"/>
    </source>
</evidence>
<dbReference type="FunFam" id="1.10.340.70:FF:000001">
    <property type="entry name" value="Retrovirus-related Pol polyprotein from transposon gypsy-like Protein"/>
    <property type="match status" value="1"/>
</dbReference>
<dbReference type="SUPFAM" id="SSF56672">
    <property type="entry name" value="DNA/RNA polymerases"/>
    <property type="match status" value="1"/>
</dbReference>
<dbReference type="GO" id="GO:0004519">
    <property type="term" value="F:endonuclease activity"/>
    <property type="evidence" value="ECO:0007669"/>
    <property type="project" value="UniProtKB-KW"/>
</dbReference>
<dbReference type="PANTHER" id="PTHR37984">
    <property type="entry name" value="PROTEIN CBG26694"/>
    <property type="match status" value="1"/>
</dbReference>
<evidence type="ECO:0000313" key="9">
    <source>
        <dbReference type="EMBL" id="CAH9050805.1"/>
    </source>
</evidence>
<evidence type="ECO:0000313" key="10">
    <source>
        <dbReference type="Proteomes" id="UP001152484"/>
    </source>
</evidence>
<dbReference type="Proteomes" id="UP001152484">
    <property type="component" value="Unassembled WGS sequence"/>
</dbReference>
<dbReference type="Gene3D" id="1.10.340.70">
    <property type="match status" value="1"/>
</dbReference>
<keyword evidence="3" id="KW-0540">Nuclease</keyword>
<protein>
    <recommendedName>
        <fullName evidence="11">Integrase zinc-binding domain-containing protein</fullName>
    </recommendedName>
</protein>
<keyword evidence="4" id="KW-0255">Endonuclease</keyword>